<dbReference type="Gene3D" id="3.30.70.270">
    <property type="match status" value="8"/>
</dbReference>
<feature type="compositionally biased region" description="Low complexity" evidence="14">
    <location>
        <begin position="4746"/>
        <end position="4760"/>
    </location>
</feature>
<evidence type="ECO:0000259" key="16">
    <source>
        <dbReference type="PROSITE" id="PS50175"/>
    </source>
</evidence>
<dbReference type="PROSITE" id="PS50994">
    <property type="entry name" value="INTEGRASE"/>
    <property type="match status" value="5"/>
</dbReference>
<evidence type="ECO:0000256" key="11">
    <source>
        <dbReference type="ARBA" id="ARBA00023268"/>
    </source>
</evidence>
<dbReference type="InterPro" id="IPR001888">
    <property type="entry name" value="Transposase_1"/>
</dbReference>
<feature type="compositionally biased region" description="Basic and acidic residues" evidence="14">
    <location>
        <begin position="5831"/>
        <end position="5842"/>
    </location>
</feature>
<dbReference type="PROSITE" id="PS00141">
    <property type="entry name" value="ASP_PROTEASE"/>
    <property type="match status" value="2"/>
</dbReference>
<keyword evidence="11" id="KW-0511">Multifunctional enzyme</keyword>
<dbReference type="SUPFAM" id="SSF56672">
    <property type="entry name" value="DNA/RNA polymerases"/>
    <property type="match status" value="4"/>
</dbReference>
<feature type="region of interest" description="Disordered" evidence="14">
    <location>
        <begin position="1738"/>
        <end position="1781"/>
    </location>
</feature>
<feature type="domain" description="CCHC-type" evidence="15">
    <location>
        <begin position="2039"/>
        <end position="2053"/>
    </location>
</feature>
<keyword evidence="5" id="KW-0255">Endonuclease</keyword>
<feature type="region of interest" description="Disordered" evidence="14">
    <location>
        <begin position="5749"/>
        <end position="5850"/>
    </location>
</feature>
<keyword evidence="20" id="KW-1185">Reference proteome</keyword>
<feature type="compositionally biased region" description="Polar residues" evidence="14">
    <location>
        <begin position="4762"/>
        <end position="4773"/>
    </location>
</feature>
<dbReference type="EMBL" id="CP092880">
    <property type="protein sequence ID" value="UYV80092.1"/>
    <property type="molecule type" value="Genomic_DNA"/>
</dbReference>
<dbReference type="InterPro" id="IPR001878">
    <property type="entry name" value="Znf_CCHC"/>
</dbReference>
<dbReference type="InterPro" id="IPR012337">
    <property type="entry name" value="RNaseH-like_sf"/>
</dbReference>
<evidence type="ECO:0000256" key="9">
    <source>
        <dbReference type="ARBA" id="ARBA00022908"/>
    </source>
</evidence>
<feature type="domain" description="Reverse transcriptase" evidence="17">
    <location>
        <begin position="2395"/>
        <end position="2574"/>
    </location>
</feature>
<keyword evidence="12" id="KW-0479">Metal-binding</keyword>
<keyword evidence="7" id="KW-0460">Magnesium</keyword>
<dbReference type="InterPro" id="IPR041588">
    <property type="entry name" value="Integrase_H2C2"/>
</dbReference>
<feature type="compositionally biased region" description="Polar residues" evidence="14">
    <location>
        <begin position="6663"/>
        <end position="6682"/>
    </location>
</feature>
<accession>A0ABY6LI33</accession>
<dbReference type="InterPro" id="IPR001969">
    <property type="entry name" value="Aspartic_peptidase_AS"/>
</dbReference>
<evidence type="ECO:0000256" key="4">
    <source>
        <dbReference type="ARBA" id="ARBA00022722"/>
    </source>
</evidence>
<dbReference type="Pfam" id="PF17906">
    <property type="entry name" value="HTH_48"/>
    <property type="match status" value="1"/>
</dbReference>
<dbReference type="CDD" id="cd09274">
    <property type="entry name" value="RNase_HI_RT_Ty3"/>
    <property type="match status" value="4"/>
</dbReference>
<feature type="compositionally biased region" description="Basic and acidic residues" evidence="14">
    <location>
        <begin position="4472"/>
        <end position="4494"/>
    </location>
</feature>
<evidence type="ECO:0000256" key="13">
    <source>
        <dbReference type="SAM" id="Coils"/>
    </source>
</evidence>
<feature type="domain" description="Integrase catalytic" evidence="18">
    <location>
        <begin position="2926"/>
        <end position="3085"/>
    </location>
</feature>
<evidence type="ECO:0000256" key="5">
    <source>
        <dbReference type="ARBA" id="ARBA00022759"/>
    </source>
</evidence>
<dbReference type="InterPro" id="IPR041373">
    <property type="entry name" value="RT_RNaseH"/>
</dbReference>
<feature type="compositionally biased region" description="Polar residues" evidence="14">
    <location>
        <begin position="4409"/>
        <end position="4424"/>
    </location>
</feature>
<dbReference type="InterPro" id="IPR054465">
    <property type="entry name" value="Integrase_p58-like_C"/>
</dbReference>
<dbReference type="SUPFAM" id="SSF53098">
    <property type="entry name" value="Ribonuclease H-like"/>
    <property type="match status" value="5"/>
</dbReference>
<dbReference type="Pfam" id="PF01359">
    <property type="entry name" value="Transposase_1"/>
    <property type="match status" value="1"/>
</dbReference>
<keyword evidence="3" id="KW-0548">Nucleotidyltransferase</keyword>
<feature type="domain" description="Reverse transcriptase" evidence="17">
    <location>
        <begin position="630"/>
        <end position="844"/>
    </location>
</feature>
<dbReference type="PROSITE" id="PS50175">
    <property type="entry name" value="ASP_PROT_RETROV"/>
    <property type="match status" value="1"/>
</dbReference>
<dbReference type="Pfam" id="PF03732">
    <property type="entry name" value="Retrotrans_gag"/>
    <property type="match status" value="1"/>
</dbReference>
<dbReference type="InterPro" id="IPR036397">
    <property type="entry name" value="RNaseH_sf"/>
</dbReference>
<evidence type="ECO:0000256" key="2">
    <source>
        <dbReference type="ARBA" id="ARBA00022679"/>
    </source>
</evidence>
<feature type="domain" description="Reverse transcriptase" evidence="17">
    <location>
        <begin position="5004"/>
        <end position="5180"/>
    </location>
</feature>
<evidence type="ECO:0000259" key="17">
    <source>
        <dbReference type="PROSITE" id="PS50878"/>
    </source>
</evidence>
<dbReference type="SMART" id="SM00343">
    <property type="entry name" value="ZnF_C2HC"/>
    <property type="match status" value="7"/>
</dbReference>
<feature type="region of interest" description="Disordered" evidence="14">
    <location>
        <begin position="4745"/>
        <end position="4807"/>
    </location>
</feature>
<dbReference type="Gene3D" id="1.10.340.70">
    <property type="match status" value="4"/>
</dbReference>
<dbReference type="Gene3D" id="3.30.420.10">
    <property type="entry name" value="Ribonuclease H-like superfamily/Ribonuclease H"/>
    <property type="match status" value="6"/>
</dbReference>
<feature type="domain" description="Integrase catalytic" evidence="18">
    <location>
        <begin position="6414"/>
        <end position="6574"/>
    </location>
</feature>
<dbReference type="Proteomes" id="UP001235939">
    <property type="component" value="Chromosome 18"/>
</dbReference>
<keyword evidence="10" id="KW-0695">RNA-directed DNA polymerase</keyword>
<protein>
    <recommendedName>
        <fullName evidence="1">RNA-directed DNA polymerase</fullName>
        <ecNumber evidence="1">2.7.7.49</ecNumber>
    </recommendedName>
</protein>
<feature type="domain" description="Integrase catalytic" evidence="18">
    <location>
        <begin position="1157"/>
        <end position="1333"/>
    </location>
</feature>
<dbReference type="InterPro" id="IPR041577">
    <property type="entry name" value="RT_RNaseH_2"/>
</dbReference>
<feature type="domain" description="Integrase catalytic" evidence="18">
    <location>
        <begin position="4197"/>
        <end position="4360"/>
    </location>
</feature>
<dbReference type="InterPro" id="IPR005162">
    <property type="entry name" value="Retrotrans_gag_dom"/>
</dbReference>
<feature type="compositionally biased region" description="Basic and acidic residues" evidence="14">
    <location>
        <begin position="1738"/>
        <end position="1754"/>
    </location>
</feature>
<dbReference type="SUPFAM" id="SSF50630">
    <property type="entry name" value="Acid proteases"/>
    <property type="match status" value="4"/>
</dbReference>
<feature type="coiled-coil region" evidence="13">
    <location>
        <begin position="3391"/>
        <end position="3422"/>
    </location>
</feature>
<name>A0ABY6LI33_9ARAC</name>
<dbReference type="Pfam" id="PF00078">
    <property type="entry name" value="RVT_1"/>
    <property type="match status" value="4"/>
</dbReference>
<feature type="compositionally biased region" description="Basic and acidic residues" evidence="14">
    <location>
        <begin position="4774"/>
        <end position="4805"/>
    </location>
</feature>
<dbReference type="InterPro" id="IPR043128">
    <property type="entry name" value="Rev_trsase/Diguanyl_cyclase"/>
</dbReference>
<proteinExistence type="predicted"/>
<evidence type="ECO:0000256" key="10">
    <source>
        <dbReference type="ARBA" id="ARBA00022918"/>
    </source>
</evidence>
<evidence type="ECO:0000256" key="1">
    <source>
        <dbReference type="ARBA" id="ARBA00012493"/>
    </source>
</evidence>
<dbReference type="Pfam" id="PF00665">
    <property type="entry name" value="rve"/>
    <property type="match status" value="3"/>
</dbReference>
<dbReference type="Pfam" id="PF17917">
    <property type="entry name" value="RT_RNaseH"/>
    <property type="match status" value="3"/>
</dbReference>
<feature type="region of interest" description="Disordered" evidence="14">
    <location>
        <begin position="4464"/>
        <end position="4531"/>
    </location>
</feature>
<keyword evidence="9" id="KW-0229">DNA integration</keyword>
<dbReference type="InterPro" id="IPR001584">
    <property type="entry name" value="Integrase_cat-core"/>
</dbReference>
<evidence type="ECO:0000313" key="20">
    <source>
        <dbReference type="Proteomes" id="UP001235939"/>
    </source>
</evidence>
<evidence type="ECO:0000256" key="6">
    <source>
        <dbReference type="ARBA" id="ARBA00022801"/>
    </source>
</evidence>
<dbReference type="InterPro" id="IPR006579">
    <property type="entry name" value="Pre_C2HC_dom"/>
</dbReference>
<evidence type="ECO:0000256" key="12">
    <source>
        <dbReference type="PROSITE-ProRule" id="PRU00047"/>
    </source>
</evidence>
<gene>
    <name evidence="19" type="ORF">LAZ67_18001654</name>
</gene>
<dbReference type="Gene3D" id="3.10.10.10">
    <property type="entry name" value="HIV Type 1 Reverse Transcriptase, subunit A, domain 1"/>
    <property type="match status" value="4"/>
</dbReference>
<keyword evidence="12" id="KW-0863">Zinc-finger</keyword>
<dbReference type="InterPro" id="IPR050951">
    <property type="entry name" value="Retrovirus_Pol_polyprotein"/>
</dbReference>
<feature type="compositionally biased region" description="Polar residues" evidence="14">
    <location>
        <begin position="4498"/>
        <end position="4508"/>
    </location>
</feature>
<feature type="compositionally biased region" description="Polar residues" evidence="14">
    <location>
        <begin position="1965"/>
        <end position="1998"/>
    </location>
</feature>
<keyword evidence="2" id="KW-0808">Transferase</keyword>
<feature type="compositionally biased region" description="Polar residues" evidence="14">
    <location>
        <begin position="5762"/>
        <end position="5785"/>
    </location>
</feature>
<dbReference type="PROSITE" id="PS50878">
    <property type="entry name" value="RT_POL"/>
    <property type="match status" value="3"/>
</dbReference>
<keyword evidence="6" id="KW-0378">Hydrolase</keyword>
<dbReference type="Pfam" id="PF13650">
    <property type="entry name" value="Asp_protease_2"/>
    <property type="match status" value="1"/>
</dbReference>
<dbReference type="Pfam" id="PF17919">
    <property type="entry name" value="RT_RNaseH_2"/>
    <property type="match status" value="1"/>
</dbReference>
<evidence type="ECO:0000256" key="3">
    <source>
        <dbReference type="ARBA" id="ARBA00022695"/>
    </source>
</evidence>
<dbReference type="Pfam" id="PF17921">
    <property type="entry name" value="Integrase_H2C2"/>
    <property type="match status" value="4"/>
</dbReference>
<keyword evidence="12" id="KW-0862">Zinc</keyword>
<keyword evidence="13" id="KW-0175">Coiled coil</keyword>
<keyword evidence="4" id="KW-0540">Nuclease</keyword>
<evidence type="ECO:0000259" key="18">
    <source>
        <dbReference type="PROSITE" id="PS50994"/>
    </source>
</evidence>
<dbReference type="PANTHER" id="PTHR37984:SF5">
    <property type="entry name" value="PROTEIN NYNRIN-LIKE"/>
    <property type="match status" value="1"/>
</dbReference>
<keyword evidence="8" id="KW-0694">RNA-binding</keyword>
<evidence type="ECO:0000256" key="7">
    <source>
        <dbReference type="ARBA" id="ARBA00022842"/>
    </source>
</evidence>
<dbReference type="InterPro" id="IPR043502">
    <property type="entry name" value="DNA/RNA_pol_sf"/>
</dbReference>
<dbReference type="PROSITE" id="PS50158">
    <property type="entry name" value="ZF_CCHC"/>
    <property type="match status" value="1"/>
</dbReference>
<dbReference type="EC" id="2.7.7.49" evidence="1"/>
<feature type="domain" description="Peptidase A2" evidence="16">
    <location>
        <begin position="2115"/>
        <end position="2192"/>
    </location>
</feature>
<dbReference type="CDD" id="cd00303">
    <property type="entry name" value="retropepsin_like"/>
    <property type="match status" value="2"/>
</dbReference>
<evidence type="ECO:0000259" key="15">
    <source>
        <dbReference type="PROSITE" id="PS50158"/>
    </source>
</evidence>
<dbReference type="PANTHER" id="PTHR37984">
    <property type="entry name" value="PROTEIN CBG26694"/>
    <property type="match status" value="1"/>
</dbReference>
<evidence type="ECO:0000256" key="14">
    <source>
        <dbReference type="SAM" id="MobiDB-lite"/>
    </source>
</evidence>
<dbReference type="Pfam" id="PF00077">
    <property type="entry name" value="RVP"/>
    <property type="match status" value="1"/>
</dbReference>
<dbReference type="Pfam" id="PF07530">
    <property type="entry name" value="PRE_C2HC"/>
    <property type="match status" value="1"/>
</dbReference>
<feature type="region of interest" description="Disordered" evidence="14">
    <location>
        <begin position="4381"/>
        <end position="4429"/>
    </location>
</feature>
<feature type="region of interest" description="Disordered" evidence="14">
    <location>
        <begin position="6657"/>
        <end position="6726"/>
    </location>
</feature>
<organism evidence="19 20">
    <name type="scientific">Cordylochernes scorpioides</name>
    <dbReference type="NCBI Taxonomy" id="51811"/>
    <lineage>
        <taxon>Eukaryota</taxon>
        <taxon>Metazoa</taxon>
        <taxon>Ecdysozoa</taxon>
        <taxon>Arthropoda</taxon>
        <taxon>Chelicerata</taxon>
        <taxon>Arachnida</taxon>
        <taxon>Pseudoscorpiones</taxon>
        <taxon>Cheliferoidea</taxon>
        <taxon>Chernetidae</taxon>
        <taxon>Cordylochernes</taxon>
    </lineage>
</organism>
<feature type="region of interest" description="Disordered" evidence="14">
    <location>
        <begin position="1941"/>
        <end position="2030"/>
    </location>
</feature>
<sequence length="6726" mass="776164">MNIKKEATTQVGSFFVQHLPRNPSMFSGEGVEDPRSWLKGYERVAKHNQWDETLCLANVYFYLTGTALKWYENNEESIQTWTEFLSQLENVFGKNESSKLRAEKILKTRAQLKGESTEYYIQDVLRLCKEVDPKMNEEDKISHLMKGIAEELYQALLPRDVHNTEQFVTECRRIESLHYLSSMIRQIVREEVQRALGSTREEPKISTIEDMVKEEIGRTLAPISKPRRSSPQKERPREFYNNRYVAQTIRPQQPKQVNGRRDTNEWRTTEGKPICFHCGRPGHKTQPVASPFPSGKLEDASYFGGKAAKFINPPLSTTLELKENYIDIKIEGKMTRALVDSGASYSVISERFRLKLRKIMFAETDVTLRVANGKIVRPKGRCTLKLDLNGLQESFEFVVMEDCSHEVILGWNFLKLSRAIIDSADDTLFLEKCLFEDTPKNSSPLYSELEYRIEPASIQLIEVASRDIPNDAIVVAECRKELLLERELTAPSSVISLTNNRGKLWVVNWSPYPKLIPQGMHVADSVVIEDSQLCTLADCNQVETEAEHSEDPKISEFFIDDSLDESQKEKLRNLLKNYTDIFEFSKRKQFKDVNVKHRINTGDHLPTKQRPYRVAPRERQIIQDEVNKMEKLDIIQPSESPWASPVVLIRKKDGSWRFCVDYRRLNKITKKDVYPLPRIDDTLDCLRGARFYSSMDLQSGYWQIDVEESDREKTAFITPDGLYEFKVMPFGLCNAPATFERMIDDLLKGLKWTICLCYLDDIIVFSDGFEEHLRRLQLVLNCLKKAGLCLNSKKCKFGAKTITVLGHEVSENGIRPDQEKIRAVRDFATPRSLKEVRSFLGLSSYYRRFIPNYAHVAQPLNDLLKKDSAFNWNQEEQNAFEALKSALISEPALGHFDYSSPTEIHTDASNYGIGAVLVQIQKGKERAIAYASRTLNKAEKNYSTTERECLAIIWAINKFRPYVFGQPFTIVTDHHSLCWLTNLKDPCGRLARWALRLQEFDVTVVYKSGRKHQDADCLSRSPLEYSEDMEEDIPSIVTLQNFSEEQMNDQAIRKIADKLQSSPNNSFVKIDNTLYRKNYDPMGKPWLLVVPRHLRQELLKNFHDSPTAGHLGFTKTYDRIRKKYYWPGMYRTVRRYVAHCSDCQRRKHQPQLPSGHLQPIPVPEGAFEKVGMDLLGRFPTSEGGNRWIIVCTDYLTKYAITKALPTSESMEVAKFFIEDVILKHGAPRELITDRGRNFTSSMISDLNNQCRITHRKTTAYHPQTNGLTERLNKTIADMLSMYVDVNHKDWDRILPFVTFAYNTAKQESTGFTPFFLVHGREAETPLDVLFPKLLPEDDDFIQTLGARAEEARKLARIHSMRSQGSNKHRYDAHHRNIIYLPGDLVWIFIPVRKVGYSEKLMRRYFGPYKVTRKISDVTYEVETFGNQQGRRKTKDLVHIGRMKPYLNPEDQEDQLEEDPEDDSTNFQEEDIPTERTQQPQTREEISGPITRSRALRLRMSHLALPHFTMEQKLKQRICIEFYVKLQISATKTFEMLNKAFPNDALKRTTVFEWHSRFKVGRISIEDNPRQGRPKFQRTDENVQKITDLIKENPRTTLLEIEKDTGISKTTIGRIVIEDLKLKKTLAKFIPRFLTNEQKLCRLATCEDMLEMTRTDPEWKDKILTGNETWVYGYVPETKRQSAEWRGQGEPRPKKSRILKSRNKVLLVSFLDNKGIVHHEYLPAGQTVIEEMMVETRSGKMQDPAQERIQAEESAKPQPGATIGRDASSDPVVLNPNIDIPKYDGTEDPRPWIESLEEIGFLYHWADYIISRYAAMNMTGSAKTWLNLHKASFTSWENIKIRLIQDFSLDANKEELRMKLNRMQHWNEPAIRFAEDILVLCNKVDPAMEEETKIEHVIGGLKKEYSFALYLNPPKTTDDLLVVCKKMDYFEKKYRERVEKSRNLYNGPRYSRPQQQSRYVPPTAARNYQTTSRPQAPVSNNYKNDSPPTPRQYRNNFPQPSTPRRPYNPNFVPKPNLQRNTYNKSQEVSKNRTEDGRPICFKCNKPGHVARYCRVKFIRILEEDPADTQEKIFRVGRFKLSVAPESVNQSKSTINGIKKLDPKYKLKINVDKIGTFEALVDTGADLSVVDLRTALDTGHGISKLAKICAGPDGKKLDMVGSIFLNIKIDDETLSHNFVILKTHLRTLILGRDFLKKMNAKIDCKQETIKYDLTNNHDEINFEMLKIKSAKDSIVPECSMKLIKALVETEDGEYIIEESSKMFQTNGLRLARSLINVINRETHIWITNPYPRPLKIMKNQTLAFGSSPAKINVSREREVEKNEEPRFQINENLSPKEQKELKQVLERYGDLFSSRLGRTNLAKHRIDTEDAKPIKHKPYRVSAKERDIIKEQIDEMLTEGIIRPSSSPWSFPVILVKKRDGKYRFCVDYRKLNNVTVKDVYPIPRIDEVMDTLQGSTHFSAIDLRSGYWQVEVEERDKEKTAFTTAHGLYEFNVMPFGLCNAPATFERNMENMLGNLRWQICLCYLDDVIIYSPDFPTHLKRLEAVFRCFRESNLRLNDKKCRFAFEELEILGYITSKHGIKPAEHNIKAVRNFPRPKKVKEVQSFLGMCSYYRKFIKDFSKIADPLTNLIKKSVSFTWTERQEEAFQTLKTALLSPPILGHFNPNAPTYVHTDASNIGIGATLVQYIGGEEKVISYLSRTLSKAEQNYSTTEKECLAVVWSMSKLRPYLYGRHFKIVTDHHALCWLKNLKDPTGRLARWALKIQEYDFDIIHKSGKKHLDADGLSRGPLPETDWDEDFERLFLNQIKDEEDKFIESVKKNLNGSRRSIAQNFKEEDGCLFKKNPNPEGRAWLLVVPENKKREIMKEYHNHMSNGHLGVARTMYRIKSKYFWPSMLKDVSEFVKTCHLCQSRKGSNQLPSGLLQPIPPANFPFERIGIDFVGPLPSTKNRKKWIIVLSDYYTRYAETRAVSEATVKEVSKFLVEDIFLRHGAPQYLISDRGSQFTSNLMKEVMKTCKIKHCFTTSYHPQTNGLTERLNRTLINMLSMYVNTDQKNWDEILPFITHAYNTTIQETTGYSPFFLMFGREPTSLLDDRNISVDIDKDDYDEYIKHHLDKINRTRKLVINNTIKTQERMKNNYDKKHMERSYEPGELVAVWTPIRKIGKCEKLLRKYFGPYRILKKLSNVNYLIEPKDNPGQDPLIVHVSRIKPYFERIDEVNHEDTKDMYLQIPPPEPVNFRGNIEENWRYFKSHWRNFSIATGLDNKEDKLKVATLLSIIGKEAYNIFEHLDLSDEQRNNSDEIINALTQHFTPKINIIYERSIFNQTNQETNESIEQYICRLRKLSSTCNYGAMTEEMIRDRLVLGIIDKQTKRQLISDPQLTLQKAIDVCKANESANKQIENLTKNTQEEVNKLNIRKKTVNQNKMKKNIPCRYCATFHEHNRQKCPAWNQTCRKCNKKNHWAKVCKSRMRTVQSLESQNSNDEQEDCYSLEYVSEISARKLMTKLELELNGYKESIICQIDTGATVNVLNFADLCKIMQDGNPSLKPSYIKLRCYGGEILKPRGQIKINCSHQSKQHPIVFQVIDHWEKPILSAETCQKLNLIEIKADLCKIESTWTKQNNLLDKYKDIFEGIGCLHGEYKLETDPTIKPIKQAPRRVPITLRKELKEKLIDMEKKNIIAKVDYPTDWISNLVLVKSTKKLRICIDPRELNVALKRAEYPIPTIEEIIPNLQNAKIFTVVDTKDGFWNVKLSDESSNLTTFWTPFGRYKFLRMPFGLKTASEEYQRRLYEIFQGLEGIEIIADDILILGKGDSYEEALKDHDRNLENLFKTARQAHLKFNINKVKLRLKEVKYLGHIITPHGLKPDPENEPLRKLTMKNSTWSWSKNHQAAFEQIKDLASKAPILRYFDADKSIAIQCDASKHGLGATLLQESQPIIFASRSLSKTEQNYAQIEKECLAIVFACERFHQYILGKCQVIVQTDHKPLLSIFKKSILKAPQRLQRMLLRLQRYNLELEHVQGSQMHLADIFSRACIKDVRNENLKYDVYPIDIIYKEIATVNVMETLSVCSDTVLRIREETSSDPILCEVKKLILNGWPPNKNQTSMLTREYWNFREELTVQDGIILKNDRIVIPNKLRAEMIMKTHQGHIGINSSMRRARDNIFWPGMNAQIGQEIENCSICLSNSQNQVREPMKSHKIPNYPWERIYLDIFEIFKQNYLIIVDHYSDFEVECLENTTSEYIIECCKRQFSRYGIPQIIVSDNGRQFTSTEFQKFSKEWQFQHSTSSPLHSQGNGKAEAAVKIAKNLLKKSKQENNKISIKRQQAKYYYDRKSKNLLDLDIGQEVYVRTPNTTPSWSKANITNEHNTRSYDVNIHGRTYRRNRTWIKPQQASANQKSTNNQEEGRKESIDQEQTVSNCLPSTSSAGGDNIVKRTRIETTECRIQSKSDSPTILDKCGIEYKLEETVQSKKRTRGSQDDSRSPTRSERNLKTPRMDIDEQSPATGVSQQMNAAHPPQDDEENNDNDGPWTTVTNVKKPRIPPVIAENVADWKLLCQELKDLCMEPFQVTISGKKHIIKSKNIGDFKKIREYVQKNNGGYSYRLQEEKPLKVVLKGVSTAFKEEDVVTELVSMGFTEVIVKRLHRQSTKIPMNIVLVELPKNEQNKRIYGITEILYQKIVVESFRTTKRVTQCFNCQGFGHGQLNCFLKPKCVKCAEEHHSKDCPRNSKQLPPKCANCGEAHTANYRGCPKFPKPQQQQLKPPRQNYPNTIPQASSTKTEEATAEKQKASYAETAKKKTTRSDTRELCEKSQNTNSYKVRQIVGSPEPEMNQEFVIQSVENTNLTEDLYEEVKIKGKKINMKLDTGAQCNVLPLSLAGRLNLEIQRSPVKSLISFSGHRIPVEGQSLAMCMVKNMTAYIRFIISRDNTCPILGRQTCSNLGLVKRVNTCQAITQEYQELFEGIGCLKGYEYEAKFQTSDMNMQVRPPRPIPLSIKERVKKELEEMEDNGIIKKVNYPTPISSQMVIAKQKGKIRICIDPSDINKVILRSHFPLRTFDQIAVNLHGSKYFTKLDLKKGYWQIKVAPNSQRYFTFSTPWGRYMFLRVPFGIKTAPEIFQKIMADLLQDLEGTENSMDDILIHAPDPQTLEIRTRAVLQRLKENGIKLNRDKCKFQLQEVQFLGHIVTTEGIKIDPEKVRAIGEIKSPSNKQELQRLLGMVQYLSRFIPNLAEKTKNMRLLLKKDTPWLWDESLDCDLLEIKTLLRTAPTLKFFNPNGNLTLSVDASSYALGAVLLQNGKPIAYASSALNSTQQNYAQIEKEALAIKFGCDKFHQLIYGKTVDVETDHRPLETIFKKPLSKAPPRLQRIFLQIQQYDLRIKYKKGKELLTADLLSRDCSYEDTYLEENFEVLMTTPTNKSSYEELQALTKEDQELQELKNLILYGWPNYKSAVPESCKKYWPYRDELSTNEDLIFKGSRVFIPLRWKATILKLIHEGHQGTNSCLRRARDAIYWHGMSQDIINTVENCRTCQANQRNKTKEPMIIKEIPSLPWEIVAADIFSIKGKKYLLITDNYSGFIDFKEMKTMNSVETIESLKKWFSVHGIPRLLETDNGPNFTSRDFKDFQKKWLFDHQTSSPLYPKSNGLAERAVQTAKNLIRKCLDSGQEVELALLNFYNTPRDGLPSPAQCLFSRRTRTLLPTSTHQLEPEIQKGHTQNLRNKRKKQKTHHDKTAKTTRSFKEGEQIMLKQHHRKWIPARVTQEVAPRSYKVQTPTGEYRRNSSFMRHTNLESPKQQRRRIPEIPKSTLPEGPGPSGDKEQAQVPEELNTSPRPFSGQEPRSDHQNAEHKNGTLPITTSEAKSIDKAVSVMATEDSVEHRCSFMKGVCSVEGDEEINSIKGEMKMLSASVNRKKHENEQCIKDLRGEIEKLTKLLGEIKLSPPECRLGHIANDCSRQSSMFANRNTLDNAEIVNICSYGRDQFGNLPIVKVNINGNMWHLLNDTGSQVSIIDSEKSTEIDKKSIPRQRAILLYNIGELALDIYSTFKIQETDASPTVPDILELFDGHFKPYKNTTYKRYQFFTTEQGENQNFDDYVTELKNKSMDCEFGELADSLVRDRIIIGIKDKALKERMLQDPDLSLAKAIDLGRATETSRQQVKNITREDVDLHSIKYKKQYKKNFKYPVGRKPNVSEEHPNAKVCQNCGSRHPYGKCFAYGKICNSCKKPNHFAKMCRNRVHMLEGRAEEEEEMCLQYLSLDSITGLEWTKIILVENNSVNFKLDTGAQVNILPLDTIKNWQNKPCIYPTGIAVYSYTGEKVPIRGKCKASCTSGKKSEILEFLVVDLPAPPILGLAACKKLELILKVESLEQDHTRTKMDASPTKIIESYRDVFDEIGTLSGEHSVILRENAQPSQRKEPLIPHEIADYPWQKVAIDFFYLDQSVFIIIVDYYSSFPEVIKVASTSAKEILPVLKSTFARHGIPEIIITDNGPPFTSQDFTNFTNEWDIEHKTSSPGYPKSNGLVERMVQTVKKQLKKCRQDNTDPYMCLIALRTTPSNNLPSPAQMLMGRNLRTLIPMKTTKLKPAFISTENILQQKRENQYKMKEYYDRNAKTLPKMSSGEQVNAKTSNAWRPATIIGEANQPRSYIIQNNEGRMLKRNRVHLRPRSYPVGQRRSSQSSPQLDPAPSTSSESRGQREPGEFPRLNLSPEELAPSTSTPIGNYNEGGTAYTTRSGRV</sequence>
<feature type="region of interest" description="Disordered" evidence="14">
    <location>
        <begin position="5701"/>
        <end position="5732"/>
    </location>
</feature>
<feature type="compositionally biased region" description="Acidic residues" evidence="14">
    <location>
        <begin position="1449"/>
        <end position="1471"/>
    </location>
</feature>
<dbReference type="Gene3D" id="2.40.70.10">
    <property type="entry name" value="Acid Proteases"/>
    <property type="match status" value="3"/>
</dbReference>
<feature type="compositionally biased region" description="Basic and acidic residues" evidence="14">
    <location>
        <begin position="5723"/>
        <end position="5732"/>
    </location>
</feature>
<evidence type="ECO:0000256" key="8">
    <source>
        <dbReference type="ARBA" id="ARBA00022884"/>
    </source>
</evidence>
<feature type="non-terminal residue" evidence="19">
    <location>
        <position position="6726"/>
    </location>
</feature>
<dbReference type="InterPro" id="IPR000477">
    <property type="entry name" value="RT_dom"/>
</dbReference>
<feature type="compositionally biased region" description="Polar residues" evidence="14">
    <location>
        <begin position="4385"/>
        <end position="4399"/>
    </location>
</feature>
<dbReference type="Pfam" id="PF22938">
    <property type="entry name" value="Integrase_p58_C"/>
    <property type="match status" value="2"/>
</dbReference>
<evidence type="ECO:0000313" key="19">
    <source>
        <dbReference type="EMBL" id="UYV80092.1"/>
    </source>
</evidence>
<dbReference type="InterPro" id="IPR021109">
    <property type="entry name" value="Peptidase_aspartic_dom_sf"/>
</dbReference>
<dbReference type="CDD" id="cd05481">
    <property type="entry name" value="retropepsin_like_LTR_1"/>
    <property type="match status" value="3"/>
</dbReference>
<dbReference type="CDD" id="cd01647">
    <property type="entry name" value="RT_LTR"/>
    <property type="match status" value="4"/>
</dbReference>
<feature type="compositionally biased region" description="Basic residues" evidence="14">
    <location>
        <begin position="5712"/>
        <end position="5722"/>
    </location>
</feature>
<dbReference type="InterPro" id="IPR018061">
    <property type="entry name" value="Retropepsins"/>
</dbReference>
<dbReference type="Gene3D" id="1.10.10.1450">
    <property type="match status" value="1"/>
</dbReference>
<dbReference type="InterPro" id="IPR041426">
    <property type="entry name" value="Mos1_HTH"/>
</dbReference>
<feature type="compositionally biased region" description="Polar residues" evidence="14">
    <location>
        <begin position="2016"/>
        <end position="2025"/>
    </location>
</feature>
<feature type="region of interest" description="Disordered" evidence="14">
    <location>
        <begin position="1447"/>
        <end position="1490"/>
    </location>
</feature>
<reference evidence="19 20" key="1">
    <citation type="submission" date="2022-01" db="EMBL/GenBank/DDBJ databases">
        <title>A chromosomal length assembly of Cordylochernes scorpioides.</title>
        <authorList>
            <person name="Zeh D."/>
            <person name="Zeh J."/>
        </authorList>
    </citation>
    <scope>NUCLEOTIDE SEQUENCE [LARGE SCALE GENOMIC DNA]</scope>
    <source>
        <strain evidence="19">IN4F17</strain>
        <tissue evidence="19">Whole Body</tissue>
    </source>
</reference>
<feature type="domain" description="Integrase catalytic" evidence="18">
    <location>
        <begin position="5541"/>
        <end position="5709"/>
    </location>
</feature>
<dbReference type="InterPro" id="IPR001995">
    <property type="entry name" value="Peptidase_A2_cat"/>
</dbReference>